<accession>A0AAN6GT83</accession>
<feature type="region of interest" description="Disordered" evidence="2">
    <location>
        <begin position="26"/>
        <end position="281"/>
    </location>
</feature>
<evidence type="ECO:0000313" key="3">
    <source>
        <dbReference type="EMBL" id="KAK0552058.1"/>
    </source>
</evidence>
<name>A0AAN6GT83_9BASI</name>
<dbReference type="Pfam" id="PF09736">
    <property type="entry name" value="Bud13"/>
    <property type="match status" value="1"/>
</dbReference>
<dbReference type="EMBL" id="JAPDMZ010000068">
    <property type="protein sequence ID" value="KAK0552058.1"/>
    <property type="molecule type" value="Genomic_DNA"/>
</dbReference>
<comment type="caution">
    <text evidence="3">The sequence shown here is derived from an EMBL/GenBank/DDBJ whole genome shotgun (WGS) entry which is preliminary data.</text>
</comment>
<evidence type="ECO:0000313" key="4">
    <source>
        <dbReference type="Proteomes" id="UP001176517"/>
    </source>
</evidence>
<dbReference type="PANTHER" id="PTHR31809">
    <property type="entry name" value="BUD13 HOMOLOG"/>
    <property type="match status" value="1"/>
</dbReference>
<dbReference type="GO" id="GO:0003723">
    <property type="term" value="F:RNA binding"/>
    <property type="evidence" value="ECO:0007669"/>
    <property type="project" value="TreeGrafter"/>
</dbReference>
<protein>
    <submittedName>
        <fullName evidence="3">Pre-mRNA-splicing factor cwc26</fullName>
    </submittedName>
</protein>
<evidence type="ECO:0000256" key="1">
    <source>
        <dbReference type="ARBA" id="ARBA00011069"/>
    </source>
</evidence>
<dbReference type="GO" id="GO:0070274">
    <property type="term" value="C:RES complex"/>
    <property type="evidence" value="ECO:0007669"/>
    <property type="project" value="TreeGrafter"/>
</dbReference>
<feature type="compositionally biased region" description="Acidic residues" evidence="2">
    <location>
        <begin position="106"/>
        <end position="116"/>
    </location>
</feature>
<dbReference type="PANTHER" id="PTHR31809:SF0">
    <property type="entry name" value="BUD13 HOMOLOG"/>
    <property type="match status" value="1"/>
</dbReference>
<feature type="compositionally biased region" description="Basic and acidic residues" evidence="2">
    <location>
        <begin position="164"/>
        <end position="244"/>
    </location>
</feature>
<organism evidence="3 4">
    <name type="scientific">Tilletia horrida</name>
    <dbReference type="NCBI Taxonomy" id="155126"/>
    <lineage>
        <taxon>Eukaryota</taxon>
        <taxon>Fungi</taxon>
        <taxon>Dikarya</taxon>
        <taxon>Basidiomycota</taxon>
        <taxon>Ustilaginomycotina</taxon>
        <taxon>Exobasidiomycetes</taxon>
        <taxon>Tilletiales</taxon>
        <taxon>Tilletiaceae</taxon>
        <taxon>Tilletia</taxon>
    </lineage>
</organism>
<evidence type="ECO:0000256" key="2">
    <source>
        <dbReference type="SAM" id="MobiDB-lite"/>
    </source>
</evidence>
<dbReference type="GO" id="GO:0000398">
    <property type="term" value="P:mRNA splicing, via spliceosome"/>
    <property type="evidence" value="ECO:0007669"/>
    <property type="project" value="TreeGrafter"/>
</dbReference>
<sequence length="319" mass="35717">MPDPSLQAYLASKYLSGPKADAILARSGAADKKKRKKRKHDEATAEASSSSSSSTGLRLLDDDDAQAGLRRTAEEEEQDALEAQVVEGPKAAKFKRIGLTKVKVDDEPEEEDDDPESQPQIAEGAELKAQHQRALEASRQQFLPSSTRPEPSAPPDDLQFQTVYRDKSGRKIDVRAEEEARKQAEAAKRKKDEERKTWGQGMKQKEDQKAARARLREEASTSFARHADDKRMNDTLRSIERSDDPALAFLTQKRSASNTGPPKPKYKGPTPAPNRFGIAPGYRWDGVDRSTGFEKMYFQKLNERKRRNASALAYDQDDL</sequence>
<gene>
    <name evidence="3" type="primary">CWC26</name>
    <name evidence="3" type="ORF">OC846_003023</name>
</gene>
<proteinExistence type="inferred from homology"/>
<dbReference type="AlphaFoldDB" id="A0AAN6GT83"/>
<dbReference type="InterPro" id="IPR018609">
    <property type="entry name" value="Bud13"/>
</dbReference>
<feature type="compositionally biased region" description="Polar residues" evidence="2">
    <location>
        <begin position="138"/>
        <end position="149"/>
    </location>
</feature>
<dbReference type="InterPro" id="IPR051112">
    <property type="entry name" value="CWC26_splicing_factor"/>
</dbReference>
<keyword evidence="4" id="KW-1185">Reference proteome</keyword>
<feature type="compositionally biased region" description="Basic and acidic residues" evidence="2">
    <location>
        <begin position="125"/>
        <end position="136"/>
    </location>
</feature>
<dbReference type="GO" id="GO:0005684">
    <property type="term" value="C:U2-type spliceosomal complex"/>
    <property type="evidence" value="ECO:0007669"/>
    <property type="project" value="TreeGrafter"/>
</dbReference>
<dbReference type="Proteomes" id="UP001176517">
    <property type="component" value="Unassembled WGS sequence"/>
</dbReference>
<reference evidence="3" key="1">
    <citation type="journal article" date="2023" name="PhytoFront">
        <title>Draft Genome Resources of Seven Strains of Tilletia horrida, Causal Agent of Kernel Smut of Rice.</title>
        <authorList>
            <person name="Khanal S."/>
            <person name="Antony Babu S."/>
            <person name="Zhou X.G."/>
        </authorList>
    </citation>
    <scope>NUCLEOTIDE SEQUENCE</scope>
    <source>
        <strain evidence="3">TX6</strain>
    </source>
</reference>
<comment type="similarity">
    <text evidence="1">Belongs to the CWC26 family.</text>
</comment>